<name>A0A2H0RMW7_9BACT</name>
<evidence type="ECO:0000256" key="1">
    <source>
        <dbReference type="SAM" id="MobiDB-lite"/>
    </source>
</evidence>
<organism evidence="3 4">
    <name type="scientific">Candidatus Uhrbacteria bacterium CG10_big_fil_rev_8_21_14_0_10_50_16</name>
    <dbReference type="NCBI Taxonomy" id="1975039"/>
    <lineage>
        <taxon>Bacteria</taxon>
        <taxon>Candidatus Uhriibacteriota</taxon>
    </lineage>
</organism>
<dbReference type="PANTHER" id="PTHR47642">
    <property type="entry name" value="ATP-DEPENDENT DNA HELICASE"/>
    <property type="match status" value="1"/>
</dbReference>
<dbReference type="GO" id="GO:0003678">
    <property type="term" value="F:DNA helicase activity"/>
    <property type="evidence" value="ECO:0007669"/>
    <property type="project" value="InterPro"/>
</dbReference>
<evidence type="ECO:0000313" key="3">
    <source>
        <dbReference type="EMBL" id="PIR47848.1"/>
    </source>
</evidence>
<proteinExistence type="predicted"/>
<feature type="region of interest" description="Disordered" evidence="1">
    <location>
        <begin position="1"/>
        <end position="20"/>
    </location>
</feature>
<dbReference type="GO" id="GO:0006281">
    <property type="term" value="P:DNA repair"/>
    <property type="evidence" value="ECO:0007669"/>
    <property type="project" value="InterPro"/>
</dbReference>
<feature type="domain" description="DNA helicase Pif1-like DEAD-box helicase" evidence="2">
    <location>
        <begin position="41"/>
        <end position="232"/>
    </location>
</feature>
<dbReference type="AlphaFoldDB" id="A0A2H0RMW7"/>
<dbReference type="FunFam" id="3.40.50.300:FF:001498">
    <property type="entry name" value="ATP-dependent DNA helicase"/>
    <property type="match status" value="1"/>
</dbReference>
<dbReference type="PANTHER" id="PTHR47642:SF7">
    <property type="entry name" value="ATP-DEPENDENT DNA HELICASE PIF1"/>
    <property type="match status" value="1"/>
</dbReference>
<dbReference type="CDD" id="cd18809">
    <property type="entry name" value="SF1_C_RecD"/>
    <property type="match status" value="1"/>
</dbReference>
<evidence type="ECO:0000313" key="4">
    <source>
        <dbReference type="Proteomes" id="UP000230084"/>
    </source>
</evidence>
<reference evidence="3 4" key="1">
    <citation type="submission" date="2017-09" db="EMBL/GenBank/DDBJ databases">
        <title>Depth-based differentiation of microbial function through sediment-hosted aquifers and enrichment of novel symbionts in the deep terrestrial subsurface.</title>
        <authorList>
            <person name="Probst A.J."/>
            <person name="Ladd B."/>
            <person name="Jarett J.K."/>
            <person name="Geller-Mcgrath D.E."/>
            <person name="Sieber C.M."/>
            <person name="Emerson J.B."/>
            <person name="Anantharaman K."/>
            <person name="Thomas B.C."/>
            <person name="Malmstrom R."/>
            <person name="Stieglmeier M."/>
            <person name="Klingl A."/>
            <person name="Woyke T."/>
            <person name="Ryan C.M."/>
            <person name="Banfield J.F."/>
        </authorList>
    </citation>
    <scope>NUCLEOTIDE SEQUENCE [LARGE SCALE GENOMIC DNA]</scope>
    <source>
        <strain evidence="3">CG10_big_fil_rev_8_21_14_0_10_50_16</strain>
    </source>
</reference>
<dbReference type="Gene3D" id="3.40.50.300">
    <property type="entry name" value="P-loop containing nucleotide triphosphate hydrolases"/>
    <property type="match status" value="2"/>
</dbReference>
<gene>
    <name evidence="3" type="ORF">COV06_00395</name>
</gene>
<dbReference type="Proteomes" id="UP000230084">
    <property type="component" value="Unassembled WGS sequence"/>
</dbReference>
<dbReference type="Pfam" id="PF05970">
    <property type="entry name" value="PIF1"/>
    <property type="match status" value="1"/>
</dbReference>
<protein>
    <submittedName>
        <fullName evidence="3">AAA family ATPase</fullName>
    </submittedName>
</protein>
<evidence type="ECO:0000259" key="2">
    <source>
        <dbReference type="Pfam" id="PF05970"/>
    </source>
</evidence>
<dbReference type="EMBL" id="PCYM01000001">
    <property type="protein sequence ID" value="PIR47848.1"/>
    <property type="molecule type" value="Genomic_DNA"/>
</dbReference>
<accession>A0A2H0RMW7</accession>
<feature type="compositionally biased region" description="Polar residues" evidence="1">
    <location>
        <begin position="10"/>
        <end position="20"/>
    </location>
</feature>
<dbReference type="SUPFAM" id="SSF52540">
    <property type="entry name" value="P-loop containing nucleoside triphosphate hydrolases"/>
    <property type="match status" value="2"/>
</dbReference>
<dbReference type="InterPro" id="IPR010285">
    <property type="entry name" value="DNA_helicase_pif1-like_DEAD"/>
</dbReference>
<comment type="caution">
    <text evidence="3">The sequence shown here is derived from an EMBL/GenBank/DDBJ whole genome shotgun (WGS) entry which is preliminary data.</text>
</comment>
<dbReference type="InterPro" id="IPR027417">
    <property type="entry name" value="P-loop_NTPase"/>
</dbReference>
<dbReference type="InterPro" id="IPR051055">
    <property type="entry name" value="PIF1_helicase"/>
</dbReference>
<sequence length="459" mass="52246">MKKPAKKQWPTKTPIKSSLPSLRDGNGKLIKITKEFEQAYALMENSDDHVFLTGRAGTGKSTLLKYFRTQSNKKHVVLAPTGVAALNVKGQTIHSFFGFHPNINAQLVRKASRENLEFFEKLETIIIDEISMVRADLLDCVDRALRLNRNRMQEAFGGVQMIFIGDLFQLPPVVTRDDQHRFETEYASPYFFSSTVMQGTDIRVIELQHVHRQKEQSFVDLLNNVRTGSLKAADILEWNQLHSPYFDPTESSHYVVHLTTTNKMAQQRNDHELKQLPGQEWVLKAKTTGELTDRKMPSEATLKVKENARIMFTTNDPAKKWVNGSLGIIRRVQKHGLSKFPTLEVELEDGTLVDVAQYKWEVFEYQLQGGHFEETVVGSYLQYPITLAWAVTIHKAQGKTFDHVLVDIGWGAFAHGQMYVALSRCTTFKGITLLKPFRSKDVIVDQSVLTFMERANASS</sequence>
<dbReference type="GO" id="GO:0000723">
    <property type="term" value="P:telomere maintenance"/>
    <property type="evidence" value="ECO:0007669"/>
    <property type="project" value="InterPro"/>
</dbReference>